<dbReference type="HOGENOM" id="CLU_2113158_0_0_1"/>
<evidence type="ECO:0000313" key="3">
    <source>
        <dbReference type="Proteomes" id="UP000004995"/>
    </source>
</evidence>
<dbReference type="Gramene" id="KQL04594">
    <property type="protein sequence ID" value="KQL04594"/>
    <property type="gene ID" value="SETIT_003382mg"/>
</dbReference>
<protein>
    <submittedName>
        <fullName evidence="2">Uncharacterized protein</fullName>
    </submittedName>
</protein>
<evidence type="ECO:0000256" key="1">
    <source>
        <dbReference type="SAM" id="MobiDB-lite"/>
    </source>
</evidence>
<keyword evidence="3" id="KW-1185">Reference proteome</keyword>
<dbReference type="EnsemblPlants" id="KQL04594">
    <property type="protein sequence ID" value="KQL04594"/>
    <property type="gene ID" value="SETIT_003382mg"/>
</dbReference>
<accession>K3XNA9</accession>
<reference evidence="3" key="1">
    <citation type="journal article" date="2012" name="Nat. Biotechnol.">
        <title>Reference genome sequence of the model plant Setaria.</title>
        <authorList>
            <person name="Bennetzen J.L."/>
            <person name="Schmutz J."/>
            <person name="Wang H."/>
            <person name="Percifield R."/>
            <person name="Hawkins J."/>
            <person name="Pontaroli A.C."/>
            <person name="Estep M."/>
            <person name="Feng L."/>
            <person name="Vaughn J.N."/>
            <person name="Grimwood J."/>
            <person name="Jenkins J."/>
            <person name="Barry K."/>
            <person name="Lindquist E."/>
            <person name="Hellsten U."/>
            <person name="Deshpande S."/>
            <person name="Wang X."/>
            <person name="Wu X."/>
            <person name="Mitros T."/>
            <person name="Triplett J."/>
            <person name="Yang X."/>
            <person name="Ye C.Y."/>
            <person name="Mauro-Herrera M."/>
            <person name="Wang L."/>
            <person name="Li P."/>
            <person name="Sharma M."/>
            <person name="Sharma R."/>
            <person name="Ronald P.C."/>
            <person name="Panaud O."/>
            <person name="Kellogg E.A."/>
            <person name="Brutnell T.P."/>
            <person name="Doust A.N."/>
            <person name="Tuskan G.A."/>
            <person name="Rokhsar D."/>
            <person name="Devos K.M."/>
        </authorList>
    </citation>
    <scope>NUCLEOTIDE SEQUENCE [LARGE SCALE GENOMIC DNA]</scope>
    <source>
        <strain evidence="3">cv. Yugu1</strain>
    </source>
</reference>
<dbReference type="AlphaFoldDB" id="K3XNA9"/>
<organism evidence="2 3">
    <name type="scientific">Setaria italica</name>
    <name type="common">Foxtail millet</name>
    <name type="synonym">Panicum italicum</name>
    <dbReference type="NCBI Taxonomy" id="4555"/>
    <lineage>
        <taxon>Eukaryota</taxon>
        <taxon>Viridiplantae</taxon>
        <taxon>Streptophyta</taxon>
        <taxon>Embryophyta</taxon>
        <taxon>Tracheophyta</taxon>
        <taxon>Spermatophyta</taxon>
        <taxon>Magnoliopsida</taxon>
        <taxon>Liliopsida</taxon>
        <taxon>Poales</taxon>
        <taxon>Poaceae</taxon>
        <taxon>PACMAD clade</taxon>
        <taxon>Panicoideae</taxon>
        <taxon>Panicodae</taxon>
        <taxon>Paniceae</taxon>
        <taxon>Cenchrinae</taxon>
        <taxon>Setaria</taxon>
    </lineage>
</organism>
<feature type="compositionally biased region" description="Basic and acidic residues" evidence="1">
    <location>
        <begin position="78"/>
        <end position="87"/>
    </location>
</feature>
<feature type="compositionally biased region" description="Basic residues" evidence="1">
    <location>
        <begin position="88"/>
        <end position="102"/>
    </location>
</feature>
<dbReference type="EMBL" id="AGNK02002889">
    <property type="status" value="NOT_ANNOTATED_CDS"/>
    <property type="molecule type" value="Genomic_DNA"/>
</dbReference>
<sequence>MNKVACQIKQHAFWRSASTAMSYRTAEACAPSVVGSGARRLVGDDGDLALVEQAVELAGAALVAPVVQLPQVTREEAQAHAVRDLPQHARRPPPRRLRPRRRVCRHLVRRRRHGW</sequence>
<name>K3XNA9_SETIT</name>
<proteinExistence type="predicted"/>
<dbReference type="Proteomes" id="UP000004995">
    <property type="component" value="Unassembled WGS sequence"/>
</dbReference>
<reference evidence="2" key="2">
    <citation type="submission" date="2018-08" db="UniProtKB">
        <authorList>
            <consortium name="EnsemblPlants"/>
        </authorList>
    </citation>
    <scope>IDENTIFICATION</scope>
    <source>
        <strain evidence="2">Yugu1</strain>
    </source>
</reference>
<feature type="region of interest" description="Disordered" evidence="1">
    <location>
        <begin position="78"/>
        <end position="102"/>
    </location>
</feature>
<evidence type="ECO:0000313" key="2">
    <source>
        <dbReference type="EnsemblPlants" id="KQL04594"/>
    </source>
</evidence>
<dbReference type="InParanoid" id="K3XNA9"/>